<feature type="transmembrane region" description="Helical" evidence="5">
    <location>
        <begin position="64"/>
        <end position="82"/>
    </location>
</feature>
<feature type="transmembrane region" description="Helical" evidence="5">
    <location>
        <begin position="94"/>
        <end position="111"/>
    </location>
</feature>
<evidence type="ECO:0000256" key="2">
    <source>
        <dbReference type="ARBA" id="ARBA00022692"/>
    </source>
</evidence>
<dbReference type="InterPro" id="IPR037185">
    <property type="entry name" value="EmrE-like"/>
</dbReference>
<protein>
    <recommendedName>
        <fullName evidence="6">EamA domain-containing protein</fullName>
    </recommendedName>
</protein>
<dbReference type="AlphaFoldDB" id="A0A254TD57"/>
<dbReference type="OrthoDB" id="8524934at2"/>
<accession>A0A254TD57</accession>
<evidence type="ECO:0000313" key="8">
    <source>
        <dbReference type="Proteomes" id="UP000197535"/>
    </source>
</evidence>
<reference evidence="7 8" key="1">
    <citation type="submission" date="2016-02" db="EMBL/GenBank/DDBJ databases">
        <authorList>
            <person name="Wen L."/>
            <person name="He K."/>
            <person name="Yang H."/>
        </authorList>
    </citation>
    <scope>NUCLEOTIDE SEQUENCE [LARGE SCALE GENOMIC DNA]</scope>
    <source>
        <strain evidence="7 8">TSA40</strain>
    </source>
</reference>
<feature type="transmembrane region" description="Helical" evidence="5">
    <location>
        <begin position="118"/>
        <end position="138"/>
    </location>
</feature>
<proteinExistence type="predicted"/>
<dbReference type="PANTHER" id="PTHR22911">
    <property type="entry name" value="ACYL-MALONYL CONDENSING ENZYME-RELATED"/>
    <property type="match status" value="1"/>
</dbReference>
<evidence type="ECO:0000256" key="1">
    <source>
        <dbReference type="ARBA" id="ARBA00004141"/>
    </source>
</evidence>
<evidence type="ECO:0000259" key="6">
    <source>
        <dbReference type="Pfam" id="PF00892"/>
    </source>
</evidence>
<feature type="transmembrane region" description="Helical" evidence="5">
    <location>
        <begin position="176"/>
        <end position="199"/>
    </location>
</feature>
<evidence type="ECO:0000256" key="4">
    <source>
        <dbReference type="ARBA" id="ARBA00023136"/>
    </source>
</evidence>
<feature type="transmembrane region" description="Helical" evidence="5">
    <location>
        <begin position="33"/>
        <end position="52"/>
    </location>
</feature>
<name>A0A254TD57_9BURK</name>
<keyword evidence="3 5" id="KW-1133">Transmembrane helix</keyword>
<dbReference type="SUPFAM" id="SSF103481">
    <property type="entry name" value="Multidrug resistance efflux transporter EmrE"/>
    <property type="match status" value="2"/>
</dbReference>
<feature type="transmembrane region" description="Helical" evidence="5">
    <location>
        <begin position="144"/>
        <end position="164"/>
    </location>
</feature>
<feature type="domain" description="EamA" evidence="6">
    <location>
        <begin position="4"/>
        <end position="135"/>
    </location>
</feature>
<evidence type="ECO:0000256" key="5">
    <source>
        <dbReference type="SAM" id="Phobius"/>
    </source>
</evidence>
<feature type="transmembrane region" description="Helical" evidence="5">
    <location>
        <begin position="211"/>
        <end position="231"/>
    </location>
</feature>
<keyword evidence="4 5" id="KW-0472">Membrane</keyword>
<dbReference type="Proteomes" id="UP000197535">
    <property type="component" value="Unassembled WGS sequence"/>
</dbReference>
<comment type="caution">
    <text evidence="7">The sequence shown here is derived from an EMBL/GenBank/DDBJ whole genome shotgun (WGS) entry which is preliminary data.</text>
</comment>
<dbReference type="GO" id="GO:0016020">
    <property type="term" value="C:membrane"/>
    <property type="evidence" value="ECO:0007669"/>
    <property type="project" value="UniProtKB-SubCell"/>
</dbReference>
<organism evidence="7 8">
    <name type="scientific">Noviherbaspirillum denitrificans</name>
    <dbReference type="NCBI Taxonomy" id="1968433"/>
    <lineage>
        <taxon>Bacteria</taxon>
        <taxon>Pseudomonadati</taxon>
        <taxon>Pseudomonadota</taxon>
        <taxon>Betaproteobacteria</taxon>
        <taxon>Burkholderiales</taxon>
        <taxon>Oxalobacteraceae</taxon>
        <taxon>Noviherbaspirillum</taxon>
    </lineage>
</organism>
<dbReference type="EMBL" id="LSTO01000001">
    <property type="protein sequence ID" value="OWW20544.1"/>
    <property type="molecule type" value="Genomic_DNA"/>
</dbReference>
<comment type="subcellular location">
    <subcellularLocation>
        <location evidence="1">Membrane</location>
        <topology evidence="1">Multi-pass membrane protein</topology>
    </subcellularLocation>
</comment>
<feature type="transmembrane region" description="Helical" evidence="5">
    <location>
        <begin position="269"/>
        <end position="290"/>
    </location>
</feature>
<feature type="transmembrane region" description="Helical" evidence="5">
    <location>
        <begin position="243"/>
        <end position="263"/>
    </location>
</feature>
<keyword evidence="2 5" id="KW-0812">Transmembrane</keyword>
<evidence type="ECO:0000313" key="7">
    <source>
        <dbReference type="EMBL" id="OWW20544.1"/>
    </source>
</evidence>
<dbReference type="Pfam" id="PF00892">
    <property type="entry name" value="EamA"/>
    <property type="match status" value="1"/>
</dbReference>
<evidence type="ECO:0000256" key="3">
    <source>
        <dbReference type="ARBA" id="ARBA00022989"/>
    </source>
</evidence>
<dbReference type="RefSeq" id="WP_088707417.1">
    <property type="nucleotide sequence ID" value="NZ_LSTO01000001.1"/>
</dbReference>
<dbReference type="PANTHER" id="PTHR22911:SF6">
    <property type="entry name" value="SOLUTE CARRIER FAMILY 35 MEMBER G1"/>
    <property type="match status" value="1"/>
</dbReference>
<gene>
    <name evidence="7" type="ORF">AYR66_14650</name>
</gene>
<keyword evidence="8" id="KW-1185">Reference proteome</keyword>
<dbReference type="InterPro" id="IPR000620">
    <property type="entry name" value="EamA_dom"/>
</dbReference>
<sequence>MQSLWMLFASFVFSIMGICVKFASQTYSVAEIVMYRGMVGMVFLAGLIAVRGGTLRTSLPWHHVWRGVVGVTALWMWFYSIGKLPIATGMTLNYMSSIWIAAILFVTGWWRGQNRFEWGLTTAIVCSFVGVTLLLRPSFEADQWFAGVIGLGSGVLSALAYLQVKKLGQMGEPEYRVVFYFSMTGFLAGLAGTLAGPLAPGGKAAGMSAHSTQGIVLLLSIGVTATVAQMAMTRAYRLGKTLLTANLQYAGIVFSSVWGILIWGDVLSWTGWLGISVILASGLAATYYNARKTTAPSAGKSVAEANDPIATEV</sequence>